<reference evidence="2 3" key="1">
    <citation type="submission" date="2019-07" db="EMBL/GenBank/DDBJ databases">
        <title>Genome sequencing of the stress-tolerant strain Azospirillum brasilense Az19.</title>
        <authorList>
            <person name="Maroniche G.A."/>
            <person name="Garcia J.E."/>
            <person name="Pagnussat L."/>
            <person name="Amenta M."/>
            <person name="Creus C.M."/>
        </authorList>
    </citation>
    <scope>NUCLEOTIDE SEQUENCE [LARGE SCALE GENOMIC DNA]</scope>
    <source>
        <strain evidence="2 3">Az19</strain>
    </source>
</reference>
<gene>
    <name evidence="2" type="ORF">FH063_002157</name>
</gene>
<proteinExistence type="predicted"/>
<feature type="compositionally biased region" description="Low complexity" evidence="1">
    <location>
        <begin position="1"/>
        <end position="18"/>
    </location>
</feature>
<organism evidence="2 3">
    <name type="scientific">Azospirillum argentinense</name>
    <dbReference type="NCBI Taxonomy" id="2970906"/>
    <lineage>
        <taxon>Bacteria</taxon>
        <taxon>Pseudomonadati</taxon>
        <taxon>Pseudomonadota</taxon>
        <taxon>Alphaproteobacteria</taxon>
        <taxon>Rhodospirillales</taxon>
        <taxon>Azospirillaceae</taxon>
        <taxon>Azospirillum</taxon>
    </lineage>
</organism>
<evidence type="ECO:0000256" key="1">
    <source>
        <dbReference type="SAM" id="MobiDB-lite"/>
    </source>
</evidence>
<evidence type="ECO:0000313" key="2">
    <source>
        <dbReference type="EMBL" id="KAA1054255.1"/>
    </source>
</evidence>
<sequence length="89" mass="9002">MNIRTAASPASYEAASPSGRPAAGMDSVVLIARSVMRKTLSTSQGGNGRTADVMAARSAMAGQGRPAQGARTPVPFWNGRITGALPDGS</sequence>
<dbReference type="EMBL" id="VEWN01000011">
    <property type="protein sequence ID" value="KAA1054255.1"/>
    <property type="molecule type" value="Genomic_DNA"/>
</dbReference>
<accession>A0A5B0KQS4</accession>
<protein>
    <submittedName>
        <fullName evidence="2">Uncharacterized protein</fullName>
    </submittedName>
</protein>
<dbReference type="Proteomes" id="UP000325333">
    <property type="component" value="Unassembled WGS sequence"/>
</dbReference>
<name>A0A5B0KQS4_9PROT</name>
<feature type="region of interest" description="Disordered" evidence="1">
    <location>
        <begin position="58"/>
        <end position="89"/>
    </location>
</feature>
<dbReference type="AlphaFoldDB" id="A0A5B0KQS4"/>
<feature type="region of interest" description="Disordered" evidence="1">
    <location>
        <begin position="1"/>
        <end position="23"/>
    </location>
</feature>
<comment type="caution">
    <text evidence="2">The sequence shown here is derived from an EMBL/GenBank/DDBJ whole genome shotgun (WGS) entry which is preliminary data.</text>
</comment>
<evidence type="ECO:0000313" key="3">
    <source>
        <dbReference type="Proteomes" id="UP000325333"/>
    </source>
</evidence>